<evidence type="ECO:0000313" key="3">
    <source>
        <dbReference type="Proteomes" id="UP000252770"/>
    </source>
</evidence>
<proteinExistence type="predicted"/>
<name>A0A367YR58_9ACTN</name>
<reference evidence="2 3" key="1">
    <citation type="submission" date="2018-07" db="EMBL/GenBank/DDBJ databases">
        <title>Desertimonas flava gen. nov. sp. nov.</title>
        <authorList>
            <person name="Liu S."/>
        </authorList>
    </citation>
    <scope>NUCLEOTIDE SEQUENCE [LARGE SCALE GENOMIC DNA]</scope>
    <source>
        <strain evidence="2 3">16Sb5-5</strain>
    </source>
</reference>
<feature type="region of interest" description="Disordered" evidence="1">
    <location>
        <begin position="121"/>
        <end position="175"/>
    </location>
</feature>
<dbReference type="EMBL" id="QOUI01000012">
    <property type="protein sequence ID" value="RCK68314.1"/>
    <property type="molecule type" value="Genomic_DNA"/>
</dbReference>
<protein>
    <submittedName>
        <fullName evidence="2">Uncharacterized protein</fullName>
    </submittedName>
</protein>
<dbReference type="Proteomes" id="UP000252770">
    <property type="component" value="Unassembled WGS sequence"/>
</dbReference>
<evidence type="ECO:0000313" key="2">
    <source>
        <dbReference type="EMBL" id="RCK68314.1"/>
    </source>
</evidence>
<keyword evidence="3" id="KW-1185">Reference proteome</keyword>
<dbReference type="AlphaFoldDB" id="A0A367YR58"/>
<dbReference type="RefSeq" id="WP_114127875.1">
    <property type="nucleotide sequence ID" value="NZ_QOUI01000012.1"/>
</dbReference>
<sequence length="175" mass="19052">MKSRHPLGVLITDAMEANGWSYGDLADRSTRAGYPVSRQAMNMLAENPVKTVNADAIRRVAAATGVSERKVIVAFVRSLGLSWSEDVDDDRVEAAIRDDGRLSVEDKGLLLAMVEQMRGRHRGGTVSRLRPGGPPNIPPGAEVMPGDVAAYDTTVEDPVKRRRREQDEAAERGDS</sequence>
<feature type="compositionally biased region" description="Basic and acidic residues" evidence="1">
    <location>
        <begin position="164"/>
        <end position="175"/>
    </location>
</feature>
<gene>
    <name evidence="2" type="ORF">DT076_16845</name>
</gene>
<organism evidence="2 3">
    <name type="scientific">Desertihabitans brevis</name>
    <dbReference type="NCBI Taxonomy" id="2268447"/>
    <lineage>
        <taxon>Bacteria</taxon>
        <taxon>Bacillati</taxon>
        <taxon>Actinomycetota</taxon>
        <taxon>Actinomycetes</taxon>
        <taxon>Propionibacteriales</taxon>
        <taxon>Propionibacteriaceae</taxon>
        <taxon>Desertihabitans</taxon>
    </lineage>
</organism>
<accession>A0A367YR58</accession>
<evidence type="ECO:0000256" key="1">
    <source>
        <dbReference type="SAM" id="MobiDB-lite"/>
    </source>
</evidence>
<comment type="caution">
    <text evidence="2">The sequence shown here is derived from an EMBL/GenBank/DDBJ whole genome shotgun (WGS) entry which is preliminary data.</text>
</comment>